<dbReference type="Gene3D" id="1.10.760.10">
    <property type="entry name" value="Cytochrome c-like domain"/>
    <property type="match status" value="2"/>
</dbReference>
<keyword evidence="1" id="KW-0349">Heme</keyword>
<evidence type="ECO:0000256" key="4">
    <source>
        <dbReference type="SAM" id="Phobius"/>
    </source>
</evidence>
<dbReference type="PIRSF" id="PIRSF019225">
    <property type="entry name" value="Ubol_Cyt_c_Rdtase_Cyt_c_su_prd"/>
    <property type="match status" value="1"/>
</dbReference>
<dbReference type="Pfam" id="PF00034">
    <property type="entry name" value="Cytochrom_C"/>
    <property type="match status" value="1"/>
</dbReference>
<gene>
    <name evidence="6" type="ORF">MNB_SM-3-466</name>
</gene>
<sequence>MKELFILAVVTTFTLITYYLVEPFAHSQMHKHVESEGFAYKDLPALTKKGDAKRGKDLVMGAGACTGCHAIKVEGLPAPMDPTTAAQSYGVNPPDLSNVGAVFDPKFLAALIKNPAHALMLEHKFNAKTGKTHPMPQFYGAGGDRDQEVADIVAYLQSIAVKKEDLTPAMAFETACGRCHAIHYPYNLDGKIHPAWTQIGEKPSFKHKQDELAFEIKLADYQDALTKYLGKLPPDLSMYIRSRGEHYIKTFVENPQNYLKGTAMPRVGVTAEAAEKVIEHLENVGDSKRHERASVGIKVMIFMFIFAIFAILWKKEVWKDLH</sequence>
<protein>
    <submittedName>
        <fullName evidence="6">Ubiquinol cytochrome C oxidoreductase, cytochrome C1 subunit</fullName>
    </submittedName>
</protein>
<evidence type="ECO:0000259" key="5">
    <source>
        <dbReference type="PROSITE" id="PS51007"/>
    </source>
</evidence>
<dbReference type="InterPro" id="IPR009056">
    <property type="entry name" value="Cyt_c-like_dom"/>
</dbReference>
<feature type="transmembrane region" description="Helical" evidence="4">
    <location>
        <begin position="6"/>
        <end position="21"/>
    </location>
</feature>
<keyword evidence="2" id="KW-0479">Metal-binding</keyword>
<dbReference type="Gene3D" id="1.20.5.100">
    <property type="entry name" value="Cytochrome c1, transmembrane anchor, C-terminal"/>
    <property type="match status" value="1"/>
</dbReference>
<reference evidence="6" key="1">
    <citation type="submission" date="2016-10" db="EMBL/GenBank/DDBJ databases">
        <authorList>
            <person name="de Groot N.N."/>
        </authorList>
    </citation>
    <scope>NUCLEOTIDE SEQUENCE</scope>
</reference>
<dbReference type="SUPFAM" id="SSF46626">
    <property type="entry name" value="Cytochrome c"/>
    <property type="match status" value="2"/>
</dbReference>
<organism evidence="6">
    <name type="scientific">hydrothermal vent metagenome</name>
    <dbReference type="NCBI Taxonomy" id="652676"/>
    <lineage>
        <taxon>unclassified sequences</taxon>
        <taxon>metagenomes</taxon>
        <taxon>ecological metagenomes</taxon>
    </lineage>
</organism>
<dbReference type="EMBL" id="FPHP01000002">
    <property type="protein sequence ID" value="SFV74575.1"/>
    <property type="molecule type" value="Genomic_DNA"/>
</dbReference>
<dbReference type="AlphaFoldDB" id="A0A1W1D1Q0"/>
<keyword evidence="4" id="KW-1133">Transmembrane helix</keyword>
<evidence type="ECO:0000256" key="1">
    <source>
        <dbReference type="ARBA" id="ARBA00022617"/>
    </source>
</evidence>
<proteinExistence type="predicted"/>
<evidence type="ECO:0000256" key="2">
    <source>
        <dbReference type="ARBA" id="ARBA00022723"/>
    </source>
</evidence>
<evidence type="ECO:0000256" key="3">
    <source>
        <dbReference type="ARBA" id="ARBA00023004"/>
    </source>
</evidence>
<dbReference type="GO" id="GO:0046872">
    <property type="term" value="F:metal ion binding"/>
    <property type="evidence" value="ECO:0007669"/>
    <property type="project" value="UniProtKB-KW"/>
</dbReference>
<dbReference type="InterPro" id="IPR036909">
    <property type="entry name" value="Cyt_c-like_dom_sf"/>
</dbReference>
<keyword evidence="4" id="KW-0472">Membrane</keyword>
<feature type="transmembrane region" description="Helical" evidence="4">
    <location>
        <begin position="295"/>
        <end position="313"/>
    </location>
</feature>
<keyword evidence="3" id="KW-0408">Iron</keyword>
<keyword evidence="4" id="KW-0812">Transmembrane</keyword>
<accession>A0A1W1D1Q0</accession>
<name>A0A1W1D1Q0_9ZZZZ</name>
<evidence type="ECO:0000313" key="6">
    <source>
        <dbReference type="EMBL" id="SFV74575.1"/>
    </source>
</evidence>
<dbReference type="InterPro" id="IPR021195">
    <property type="entry name" value="Ubol_Cyt_c_Rdtase_Cyt_c_su_prd"/>
</dbReference>
<dbReference type="PROSITE" id="PS51007">
    <property type="entry name" value="CYTC"/>
    <property type="match status" value="1"/>
</dbReference>
<dbReference type="GO" id="GO:0009055">
    <property type="term" value="F:electron transfer activity"/>
    <property type="evidence" value="ECO:0007669"/>
    <property type="project" value="InterPro"/>
</dbReference>
<dbReference type="GO" id="GO:0020037">
    <property type="term" value="F:heme binding"/>
    <property type="evidence" value="ECO:0007669"/>
    <property type="project" value="InterPro"/>
</dbReference>
<feature type="domain" description="Cytochrome c" evidence="5">
    <location>
        <begin position="50"/>
        <end position="160"/>
    </location>
</feature>